<keyword evidence="3" id="KW-1185">Reference proteome</keyword>
<dbReference type="EMBL" id="JBHLWN010000057">
    <property type="protein sequence ID" value="MFC0213607.1"/>
    <property type="molecule type" value="Genomic_DNA"/>
</dbReference>
<comment type="caution">
    <text evidence="2">The sequence shown here is derived from an EMBL/GenBank/DDBJ whole genome shotgun (WGS) entry which is preliminary data.</text>
</comment>
<evidence type="ECO:0000259" key="1">
    <source>
        <dbReference type="Pfam" id="PF13581"/>
    </source>
</evidence>
<reference evidence="2 3" key="1">
    <citation type="submission" date="2024-09" db="EMBL/GenBank/DDBJ databases">
        <authorList>
            <person name="Sun Q."/>
            <person name="Mori K."/>
        </authorList>
    </citation>
    <scope>NUCLEOTIDE SEQUENCE [LARGE SCALE GENOMIC DNA]</scope>
    <source>
        <strain evidence="2 3">CCM 7759</strain>
    </source>
</reference>
<proteinExistence type="predicted"/>
<evidence type="ECO:0000313" key="2">
    <source>
        <dbReference type="EMBL" id="MFC0213607.1"/>
    </source>
</evidence>
<name>A0ABV6DLV1_9BACL</name>
<keyword evidence="2" id="KW-0547">Nucleotide-binding</keyword>
<feature type="domain" description="Histidine kinase/HSP90-like ATPase" evidence="1">
    <location>
        <begin position="168"/>
        <end position="283"/>
    </location>
</feature>
<gene>
    <name evidence="2" type="ORF">ACFFK0_14275</name>
</gene>
<protein>
    <submittedName>
        <fullName evidence="2">ATP-binding protein</fullName>
    </submittedName>
</protein>
<dbReference type="GO" id="GO:0005524">
    <property type="term" value="F:ATP binding"/>
    <property type="evidence" value="ECO:0007669"/>
    <property type="project" value="UniProtKB-KW"/>
</dbReference>
<accession>A0ABV6DLV1</accession>
<keyword evidence="2" id="KW-0067">ATP-binding</keyword>
<dbReference type="SUPFAM" id="SSF55874">
    <property type="entry name" value="ATPase domain of HSP90 chaperone/DNA topoisomerase II/histidine kinase"/>
    <property type="match status" value="1"/>
</dbReference>
<organism evidence="2 3">
    <name type="scientific">Paenibacillus chartarius</name>
    <dbReference type="NCBI Taxonomy" id="747481"/>
    <lineage>
        <taxon>Bacteria</taxon>
        <taxon>Bacillati</taxon>
        <taxon>Bacillota</taxon>
        <taxon>Bacilli</taxon>
        <taxon>Bacillales</taxon>
        <taxon>Paenibacillaceae</taxon>
        <taxon>Paenibacillus</taxon>
    </lineage>
</organism>
<evidence type="ECO:0000313" key="3">
    <source>
        <dbReference type="Proteomes" id="UP001589776"/>
    </source>
</evidence>
<sequence length="297" mass="33745">MPRPVSLHNLQEHRKRALIGWIANRMGELLRLESCASGELVYVAFAKEAYTETKEIAEDYLLYLGSCLVDWVMQERDVYLRIKEMRLPDKYHQCLLDVYEEIGEELHSCCTRKQAEFAGRDREEATWQVYRDVIHAVTQQKFLLIREDEVAAYRQGTVICEAVIKERADIPKARDSAKQYLLENGILAVHVMSHLLVISEAVTNILKHAKEGKMTIVKTDTSFNVLVEDSGPGFPLKLLPYTTLMAGYSTKKSMGQGFTLMMKIAQQVVLSTIPSVGTTLILIFSRNQGEQGEVRDS</sequence>
<dbReference type="Pfam" id="PF13581">
    <property type="entry name" value="HATPase_c_2"/>
    <property type="match status" value="1"/>
</dbReference>
<dbReference type="Proteomes" id="UP001589776">
    <property type="component" value="Unassembled WGS sequence"/>
</dbReference>
<dbReference type="InterPro" id="IPR036890">
    <property type="entry name" value="HATPase_C_sf"/>
</dbReference>
<dbReference type="InterPro" id="IPR003594">
    <property type="entry name" value="HATPase_dom"/>
</dbReference>
<dbReference type="Gene3D" id="3.30.565.10">
    <property type="entry name" value="Histidine kinase-like ATPase, C-terminal domain"/>
    <property type="match status" value="1"/>
</dbReference>
<dbReference type="RefSeq" id="WP_377470919.1">
    <property type="nucleotide sequence ID" value="NZ_JBHLWN010000057.1"/>
</dbReference>